<feature type="transmembrane region" description="Helical" evidence="1">
    <location>
        <begin position="428"/>
        <end position="456"/>
    </location>
</feature>
<keyword evidence="1" id="KW-0812">Transmembrane</keyword>
<protein>
    <recommendedName>
        <fullName evidence="4">ABC-2 type transport system permease protein</fullName>
    </recommendedName>
</protein>
<evidence type="ECO:0000313" key="2">
    <source>
        <dbReference type="EMBL" id="HJB58246.1"/>
    </source>
</evidence>
<organism evidence="2 3">
    <name type="scientific">Candidatus Faecalibacterium faecipullorum</name>
    <dbReference type="NCBI Taxonomy" id="2838578"/>
    <lineage>
        <taxon>Bacteria</taxon>
        <taxon>Bacillati</taxon>
        <taxon>Bacillota</taxon>
        <taxon>Clostridia</taxon>
        <taxon>Eubacteriales</taxon>
        <taxon>Oscillospiraceae</taxon>
        <taxon>Faecalibacterium</taxon>
    </lineage>
</organism>
<dbReference type="Proteomes" id="UP000824211">
    <property type="component" value="Unassembled WGS sequence"/>
</dbReference>
<feature type="transmembrane region" description="Helical" evidence="1">
    <location>
        <begin position="498"/>
        <end position="520"/>
    </location>
</feature>
<feature type="transmembrane region" description="Helical" evidence="1">
    <location>
        <begin position="401"/>
        <end position="422"/>
    </location>
</feature>
<evidence type="ECO:0000256" key="1">
    <source>
        <dbReference type="SAM" id="Phobius"/>
    </source>
</evidence>
<proteinExistence type="predicted"/>
<reference evidence="2" key="2">
    <citation type="submission" date="2021-04" db="EMBL/GenBank/DDBJ databases">
        <authorList>
            <person name="Gilroy R."/>
        </authorList>
    </citation>
    <scope>NUCLEOTIDE SEQUENCE</scope>
    <source>
        <strain evidence="2">ChiHjej9B8-13557</strain>
    </source>
</reference>
<evidence type="ECO:0008006" key="4">
    <source>
        <dbReference type="Google" id="ProtNLM"/>
    </source>
</evidence>
<keyword evidence="1" id="KW-1133">Transmembrane helix</keyword>
<keyword evidence="1" id="KW-0472">Membrane</keyword>
<feature type="transmembrane region" description="Helical" evidence="1">
    <location>
        <begin position="152"/>
        <end position="177"/>
    </location>
</feature>
<dbReference type="EMBL" id="DWXX01000022">
    <property type="protein sequence ID" value="HJB58246.1"/>
    <property type="molecule type" value="Genomic_DNA"/>
</dbReference>
<name>A0A9D2S6Y9_9FIRM</name>
<comment type="caution">
    <text evidence="2">The sequence shown here is derived from an EMBL/GenBank/DDBJ whole genome shotgun (WGS) entry which is preliminary data.</text>
</comment>
<feature type="transmembrane region" description="Helical" evidence="1">
    <location>
        <begin position="246"/>
        <end position="266"/>
    </location>
</feature>
<feature type="transmembrane region" description="Helical" evidence="1">
    <location>
        <begin position="468"/>
        <end position="492"/>
    </location>
</feature>
<evidence type="ECO:0000313" key="3">
    <source>
        <dbReference type="Proteomes" id="UP000824211"/>
    </source>
</evidence>
<feature type="transmembrane region" description="Helical" evidence="1">
    <location>
        <begin position="315"/>
        <end position="335"/>
    </location>
</feature>
<sequence>MLKALLKKQLLEMTAFLRRSSVTGRSRSGWRLAAAGALAAALLLLVMGSVGVLAALLCAPLAAAGLEPLYFALLGAQALAVGVMGGGFAAYGTLYCPRDNELLLALPIPPGLLLAVRMGAVWLWGAGYLAVILVPGYIAYFLLAAQPGPTALAMLPVTVLLACLTLAASCLAGWAAAALSGRLARYKAALSLLYAALLLGLAVGLNLLMQRGLTWLLTHMEEAAAGLRADAGALWLLGCAAAGQPAALAALAAVSLGALALAWLWLRRSYPRLLAARPAAPKAAWDAAKRPPRRRSLRRALLGRELRRLAGCTSYMVNGMLGSLCLAAAAPALVWQAGAARGLLARLPAGTAPALGAAALCSLVSMALLTPPSVSLEGRTLWLLQSLPVTPWQALRAKLDLHMVLVGPPALAAALAWLWVLAPRPADAALTLLAVGLYALLCGAAGLVLGVCLANLHWTNEAAAVKQGAAPVAALFVNWAALAVLCGLWLAARRPLGESGALALCCAAMAAGCAGALGWLRRGGAKRFARL</sequence>
<feature type="transmembrane region" description="Helical" evidence="1">
    <location>
        <begin position="347"/>
        <end position="369"/>
    </location>
</feature>
<accession>A0A9D2S6Y9</accession>
<feature type="transmembrane region" description="Helical" evidence="1">
    <location>
        <begin position="112"/>
        <end position="140"/>
    </location>
</feature>
<feature type="transmembrane region" description="Helical" evidence="1">
    <location>
        <begin position="70"/>
        <end position="91"/>
    </location>
</feature>
<dbReference type="AlphaFoldDB" id="A0A9D2S6Y9"/>
<gene>
    <name evidence="2" type="ORF">H9771_01070</name>
</gene>
<feature type="transmembrane region" description="Helical" evidence="1">
    <location>
        <begin position="189"/>
        <end position="209"/>
    </location>
</feature>
<reference evidence="2" key="1">
    <citation type="journal article" date="2021" name="PeerJ">
        <title>Extensive microbial diversity within the chicken gut microbiome revealed by metagenomics and culture.</title>
        <authorList>
            <person name="Gilroy R."/>
            <person name="Ravi A."/>
            <person name="Getino M."/>
            <person name="Pursley I."/>
            <person name="Horton D.L."/>
            <person name="Alikhan N.F."/>
            <person name="Baker D."/>
            <person name="Gharbi K."/>
            <person name="Hall N."/>
            <person name="Watson M."/>
            <person name="Adriaenssens E.M."/>
            <person name="Foster-Nyarko E."/>
            <person name="Jarju S."/>
            <person name="Secka A."/>
            <person name="Antonio M."/>
            <person name="Oren A."/>
            <person name="Chaudhuri R.R."/>
            <person name="La Ragione R."/>
            <person name="Hildebrand F."/>
            <person name="Pallen M.J."/>
        </authorList>
    </citation>
    <scope>NUCLEOTIDE SEQUENCE</scope>
    <source>
        <strain evidence="2">ChiHjej9B8-13557</strain>
    </source>
</reference>